<name>A0A1U7N1S1_9CYAN</name>
<dbReference type="PRINTS" id="PR00385">
    <property type="entry name" value="P450"/>
</dbReference>
<keyword evidence="5" id="KW-1133">Transmembrane helix</keyword>
<reference evidence="6 7" key="1">
    <citation type="submission" date="2016-10" db="EMBL/GenBank/DDBJ databases">
        <title>Comparative genomics uncovers the prolific and rare metabolic potential of the cyanobacterial genus Moorea.</title>
        <authorList>
            <person name="Leao T."/>
            <person name="Castelao G."/>
            <person name="Korobeynikov A."/>
            <person name="Monroe E.A."/>
            <person name="Podell S."/>
            <person name="Glukhov E."/>
            <person name="Allen E."/>
            <person name="Gerwick W.H."/>
            <person name="Gerwick L."/>
        </authorList>
    </citation>
    <scope>NUCLEOTIDE SEQUENCE [LARGE SCALE GENOMIC DNA]</scope>
    <source>
        <strain evidence="6 7">PNG5-198</strain>
    </source>
</reference>
<dbReference type="GO" id="GO:0005506">
    <property type="term" value="F:iron ion binding"/>
    <property type="evidence" value="ECO:0007669"/>
    <property type="project" value="InterPro"/>
</dbReference>
<evidence type="ECO:0000313" key="7">
    <source>
        <dbReference type="Proteomes" id="UP000186657"/>
    </source>
</evidence>
<dbReference type="GO" id="GO:0016705">
    <property type="term" value="F:oxidoreductase activity, acting on paired donors, with incorporation or reduction of molecular oxygen"/>
    <property type="evidence" value="ECO:0007669"/>
    <property type="project" value="InterPro"/>
</dbReference>
<comment type="caution">
    <text evidence="6">The sequence shown here is derived from an EMBL/GenBank/DDBJ whole genome shotgun (WGS) entry which is preliminary data.</text>
</comment>
<dbReference type="PRINTS" id="PR00463">
    <property type="entry name" value="EP450I"/>
</dbReference>
<evidence type="ECO:0000256" key="5">
    <source>
        <dbReference type="SAM" id="Phobius"/>
    </source>
</evidence>
<dbReference type="GO" id="GO:0020037">
    <property type="term" value="F:heme binding"/>
    <property type="evidence" value="ECO:0007669"/>
    <property type="project" value="InterPro"/>
</dbReference>
<dbReference type="InterPro" id="IPR001128">
    <property type="entry name" value="Cyt_P450"/>
</dbReference>
<feature type="transmembrane region" description="Helical" evidence="5">
    <location>
        <begin position="6"/>
        <end position="24"/>
    </location>
</feature>
<feature type="binding site" description="axial binding residue" evidence="3">
    <location>
        <position position="452"/>
    </location>
    <ligand>
        <name>heme</name>
        <dbReference type="ChEBI" id="CHEBI:30413"/>
    </ligand>
    <ligandPart>
        <name>Fe</name>
        <dbReference type="ChEBI" id="CHEBI:18248"/>
    </ligandPart>
</feature>
<evidence type="ECO:0000256" key="1">
    <source>
        <dbReference type="ARBA" id="ARBA00001971"/>
    </source>
</evidence>
<evidence type="ECO:0000256" key="4">
    <source>
        <dbReference type="RuleBase" id="RU000461"/>
    </source>
</evidence>
<dbReference type="AlphaFoldDB" id="A0A1U7N1S1"/>
<sequence>MFEHSWAILAFLVGTGISLLLWRWQQRQLALSSVYGLPSPKGKWLTGNAMELLAAAKQGTYSLTIFRWMQQYGSMISLRIFTRPMVMVAKPQLIESILTEGQTQGIFTRSPSFYHAYKDVFGVHLGNQVGEAWKWRRQTAAPAFRASQFTQKFDLIREGCQQVITQLQSSAQTGKEVQVDPLFVDLTMNIIAYFFLGVTFDKTSNFPGEPPFDAKRLYAALAVLEKHVLLQTAGRSRWFKFLPTSEGREYRQAQDYLQQNLKARVAMALQVARASEAQSPSVSSSFRDSMLVQFAKNPQHDQDSLMAETRALIFAGHDTTAHTMSFAVGELGLNPGVFQAAQQVVDEAWEKEGELNLSTLKHLDYIEAVVKETLRLHPVATGIPLVTTQETELDGVKMPKNVGVEPFFWAAGQDPEMFPKPEEFRPERWLQKETDQQPLPLLFGFSRGSHFCLGASLALLEATVMLSLLLRHFNWELVNGRDSLEDVNQYLTVFPRDRMPIRFVSRTKSIA</sequence>
<dbReference type="PANTHER" id="PTHR24305:SF166">
    <property type="entry name" value="CYTOCHROME P450 12A4, MITOCHONDRIAL-RELATED"/>
    <property type="match status" value="1"/>
</dbReference>
<keyword evidence="3 4" id="KW-0408">Iron</keyword>
<keyword evidence="5" id="KW-0472">Membrane</keyword>
<dbReference type="InterPro" id="IPR036396">
    <property type="entry name" value="Cyt_P450_sf"/>
</dbReference>
<keyword evidence="7" id="KW-1185">Reference proteome</keyword>
<organism evidence="6 7">
    <name type="scientific">Moorena bouillonii PNG</name>
    <dbReference type="NCBI Taxonomy" id="568701"/>
    <lineage>
        <taxon>Bacteria</taxon>
        <taxon>Bacillati</taxon>
        <taxon>Cyanobacteriota</taxon>
        <taxon>Cyanophyceae</taxon>
        <taxon>Coleofasciculales</taxon>
        <taxon>Coleofasciculaceae</taxon>
        <taxon>Moorena</taxon>
    </lineage>
</organism>
<protein>
    <submittedName>
        <fullName evidence="6">Cytochrome P450</fullName>
    </submittedName>
</protein>
<gene>
    <name evidence="6" type="ORF">BJP37_13485</name>
</gene>
<keyword evidence="3 4" id="KW-0479">Metal-binding</keyword>
<dbReference type="PANTHER" id="PTHR24305">
    <property type="entry name" value="CYTOCHROME P450"/>
    <property type="match status" value="1"/>
</dbReference>
<keyword evidence="3 4" id="KW-0349">Heme</keyword>
<dbReference type="Proteomes" id="UP000186657">
    <property type="component" value="Unassembled WGS sequence"/>
</dbReference>
<comment type="cofactor">
    <cofactor evidence="1 3">
        <name>heme</name>
        <dbReference type="ChEBI" id="CHEBI:30413"/>
    </cofactor>
</comment>
<evidence type="ECO:0000256" key="2">
    <source>
        <dbReference type="ARBA" id="ARBA00010617"/>
    </source>
</evidence>
<keyword evidence="5" id="KW-0812">Transmembrane</keyword>
<keyword evidence="4" id="KW-0503">Monooxygenase</keyword>
<comment type="similarity">
    <text evidence="2 4">Belongs to the cytochrome P450 family.</text>
</comment>
<dbReference type="GO" id="GO:0004497">
    <property type="term" value="F:monooxygenase activity"/>
    <property type="evidence" value="ECO:0007669"/>
    <property type="project" value="UniProtKB-KW"/>
</dbReference>
<dbReference type="Pfam" id="PF00067">
    <property type="entry name" value="p450"/>
    <property type="match status" value="1"/>
</dbReference>
<dbReference type="CDD" id="cd00302">
    <property type="entry name" value="cytochrome_P450"/>
    <property type="match status" value="1"/>
</dbReference>
<evidence type="ECO:0000313" key="6">
    <source>
        <dbReference type="EMBL" id="OLT59882.1"/>
    </source>
</evidence>
<dbReference type="Gene3D" id="1.10.630.10">
    <property type="entry name" value="Cytochrome P450"/>
    <property type="match status" value="1"/>
</dbReference>
<dbReference type="EMBL" id="MKZS01000001">
    <property type="protein sequence ID" value="OLT59882.1"/>
    <property type="molecule type" value="Genomic_DNA"/>
</dbReference>
<proteinExistence type="inferred from homology"/>
<accession>A0A1U7N1S1</accession>
<dbReference type="InterPro" id="IPR002401">
    <property type="entry name" value="Cyt_P450_E_grp-I"/>
</dbReference>
<evidence type="ECO:0000256" key="3">
    <source>
        <dbReference type="PIRSR" id="PIRSR602401-1"/>
    </source>
</evidence>
<dbReference type="PROSITE" id="PS00086">
    <property type="entry name" value="CYTOCHROME_P450"/>
    <property type="match status" value="1"/>
</dbReference>
<dbReference type="InterPro" id="IPR050121">
    <property type="entry name" value="Cytochrome_P450_monoxygenase"/>
</dbReference>
<dbReference type="RefSeq" id="WP_075899620.1">
    <property type="nucleotide sequence ID" value="NZ_MKZS01000001.1"/>
</dbReference>
<dbReference type="SUPFAM" id="SSF48264">
    <property type="entry name" value="Cytochrome P450"/>
    <property type="match status" value="1"/>
</dbReference>
<keyword evidence="4" id="KW-0560">Oxidoreductase</keyword>
<dbReference type="InterPro" id="IPR017972">
    <property type="entry name" value="Cyt_P450_CS"/>
</dbReference>